<dbReference type="EMBL" id="CBTN010000001">
    <property type="protein sequence ID" value="CDH48607.1"/>
    <property type="molecule type" value="Genomic_DNA"/>
</dbReference>
<gene>
    <name evidence="2" type="ORF">LCOR_00383.1</name>
</gene>
<feature type="compositionally biased region" description="Pro residues" evidence="1">
    <location>
        <begin position="106"/>
        <end position="116"/>
    </location>
</feature>
<accession>A0A068RG56</accession>
<dbReference type="AlphaFoldDB" id="A0A068RG56"/>
<reference evidence="2" key="1">
    <citation type="submission" date="2013-08" db="EMBL/GenBank/DDBJ databases">
        <title>Gene expansion shapes genome architecture in the human pathogen Lichtheimia corymbifera: an evolutionary genomics analysis in the ancient terrestrial Mucorales (Mucoromycotina).</title>
        <authorList>
            <person name="Schwartze V.U."/>
            <person name="Winter S."/>
            <person name="Shelest E."/>
            <person name="Marcet-Houben M."/>
            <person name="Horn F."/>
            <person name="Wehner S."/>
            <person name="Hoffmann K."/>
            <person name="Riege K."/>
            <person name="Sammeth M."/>
            <person name="Nowrousian M."/>
            <person name="Valiante V."/>
            <person name="Linde J."/>
            <person name="Jacobsen I.D."/>
            <person name="Marz M."/>
            <person name="Brakhage A.A."/>
            <person name="Gabaldon T."/>
            <person name="Bocker S."/>
            <person name="Voigt K."/>
        </authorList>
    </citation>
    <scope>NUCLEOTIDE SEQUENCE [LARGE SCALE GENOMIC DNA]</scope>
    <source>
        <strain evidence="2">FSU 9682</strain>
    </source>
</reference>
<dbReference type="VEuPathDB" id="FungiDB:LCOR_00383.1"/>
<evidence type="ECO:0000256" key="1">
    <source>
        <dbReference type="SAM" id="MobiDB-lite"/>
    </source>
</evidence>
<name>A0A068RG56_9FUNG</name>
<organism evidence="2 3">
    <name type="scientific">Lichtheimia corymbifera JMRC:FSU:9682</name>
    <dbReference type="NCBI Taxonomy" id="1263082"/>
    <lineage>
        <taxon>Eukaryota</taxon>
        <taxon>Fungi</taxon>
        <taxon>Fungi incertae sedis</taxon>
        <taxon>Mucoromycota</taxon>
        <taxon>Mucoromycotina</taxon>
        <taxon>Mucoromycetes</taxon>
        <taxon>Mucorales</taxon>
        <taxon>Lichtheimiaceae</taxon>
        <taxon>Lichtheimia</taxon>
    </lineage>
</organism>
<comment type="caution">
    <text evidence="2">The sequence shown here is derived from an EMBL/GenBank/DDBJ whole genome shotgun (WGS) entry which is preliminary data.</text>
</comment>
<protein>
    <submittedName>
        <fullName evidence="2">Uncharacterized protein</fullName>
    </submittedName>
</protein>
<feature type="region of interest" description="Disordered" evidence="1">
    <location>
        <begin position="75"/>
        <end position="130"/>
    </location>
</feature>
<dbReference type="Proteomes" id="UP000027586">
    <property type="component" value="Unassembled WGS sequence"/>
</dbReference>
<evidence type="ECO:0000313" key="2">
    <source>
        <dbReference type="EMBL" id="CDH48607.1"/>
    </source>
</evidence>
<dbReference type="OrthoDB" id="2283227at2759"/>
<evidence type="ECO:0000313" key="3">
    <source>
        <dbReference type="Proteomes" id="UP000027586"/>
    </source>
</evidence>
<proteinExistence type="predicted"/>
<sequence>MPSALQVACQVDNDRPHRRWHPLFFLDWWNGSSVSDTPTTPNETSCLDQEDELSRVCERVERNERALALLERRLRGERVDTLLTPPCSPPSPQPTTTSSHTQQEQTPPPSSSPPTRPKTTSTIGSQDGSI</sequence>
<feature type="compositionally biased region" description="Low complexity" evidence="1">
    <location>
        <begin position="94"/>
        <end position="105"/>
    </location>
</feature>
<keyword evidence="3" id="KW-1185">Reference proteome</keyword>